<dbReference type="SUPFAM" id="SSF48452">
    <property type="entry name" value="TPR-like"/>
    <property type="match status" value="1"/>
</dbReference>
<feature type="repeat" description="PPR" evidence="2">
    <location>
        <begin position="394"/>
        <end position="428"/>
    </location>
</feature>
<proteinExistence type="predicted"/>
<dbReference type="AlphaFoldDB" id="A0A843UUB4"/>
<dbReference type="EMBL" id="NMUH01000868">
    <property type="protein sequence ID" value="MQL86067.1"/>
    <property type="molecule type" value="Genomic_DNA"/>
</dbReference>
<dbReference type="NCBIfam" id="TIGR00756">
    <property type="entry name" value="PPR"/>
    <property type="match status" value="5"/>
</dbReference>
<protein>
    <recommendedName>
        <fullName evidence="6">Pentatricopeptide repeat-containing protein</fullName>
    </recommendedName>
</protein>
<feature type="repeat" description="PPR" evidence="2">
    <location>
        <begin position="260"/>
        <end position="294"/>
    </location>
</feature>
<dbReference type="Proteomes" id="UP000652761">
    <property type="component" value="Unassembled WGS sequence"/>
</dbReference>
<sequence>MTASYRPSCDKNWGLSGGGGRPGKKRKQGAHCESVTVPKEDVKKSEDHNGTFDSNRKIWRCVRFLSPSMFHCSRFIRTFTSAASRRTTSWDPTVSLKLDHPTLIILEKCGTRKDFKQILTQMFRIHLIFQTFPMSRLLQFSALTNPENLDIAVVLFSHFTPNPNLYIYNTMLRALSFSSNQSIAYYQSMLYSCIFPDEHSLLALLRFPRSSSEGKQIHTHVIVTGLCSNLYLQNSLMKMYLENQEMKYAREIFQHVQRRDIASCNIMITGLARNGHNFEALKLFHNMVVSGLEPDQYTIVGLLLCCGQINDSFKVKSIHAWTVRRTPADNWGIILCNALLDMYAKCGEMDIALRIFEGLKEKDAFSWNTMIARFSDHGNLDLAHRLFDQMPNKDLVSCNSLLSGYAQSKNWNSAIKVFGDMIAYNVRPDKLSIVTLVCSAADLGLLYEGRVLHGWLYKNNIELDAFMASALIDMYCKCGSVDRAIMIFNKIPQRDVAAWTAMISGLACHGRGAKAAELFYKMQEDGIIPNSLTFIAVLTACSHAGLVNDGCIIFEAIKQSYGIDHTVEHYGCLVDLLTRAGRLEEAREVVENMPMKPSRSIWGALLAACKAEGNLELAKIASRELLKLEPEEESGYVLLANLHAADGNWSYSDNVREIMKSKGVKKMAGSSVVFIDGIAHQFAASDGNHPMWEVICCILSNLNREMKLDTAHC</sequence>
<name>A0A843UUB4_COLES</name>
<feature type="repeat" description="PPR" evidence="2">
    <location>
        <begin position="332"/>
        <end position="362"/>
    </location>
</feature>
<dbReference type="PANTHER" id="PTHR47926:SF492">
    <property type="entry name" value="DYW DOMAIN-CONTAINING PROTEIN"/>
    <property type="match status" value="1"/>
</dbReference>
<dbReference type="FunFam" id="1.25.40.10:FF:000073">
    <property type="entry name" value="Pentatricopeptide repeat-containing protein chloroplastic"/>
    <property type="match status" value="1"/>
</dbReference>
<dbReference type="Pfam" id="PF01535">
    <property type="entry name" value="PPR"/>
    <property type="match status" value="3"/>
</dbReference>
<feature type="repeat" description="PPR" evidence="2">
    <location>
        <begin position="495"/>
        <end position="529"/>
    </location>
</feature>
<feature type="repeat" description="PPR" evidence="2">
    <location>
        <begin position="363"/>
        <end position="393"/>
    </location>
</feature>
<dbReference type="GO" id="GO:0003729">
    <property type="term" value="F:mRNA binding"/>
    <property type="evidence" value="ECO:0007669"/>
    <property type="project" value="UniProtKB-ARBA"/>
</dbReference>
<dbReference type="InterPro" id="IPR002885">
    <property type="entry name" value="PPR_rpt"/>
</dbReference>
<evidence type="ECO:0000313" key="4">
    <source>
        <dbReference type="EMBL" id="MQL86067.1"/>
    </source>
</evidence>
<evidence type="ECO:0000256" key="2">
    <source>
        <dbReference type="PROSITE-ProRule" id="PRU00708"/>
    </source>
</evidence>
<keyword evidence="5" id="KW-1185">Reference proteome</keyword>
<evidence type="ECO:0000313" key="5">
    <source>
        <dbReference type="Proteomes" id="UP000652761"/>
    </source>
</evidence>
<dbReference type="Pfam" id="PF13041">
    <property type="entry name" value="PPR_2"/>
    <property type="match status" value="3"/>
</dbReference>
<dbReference type="OrthoDB" id="1909720at2759"/>
<dbReference type="Pfam" id="PF20431">
    <property type="entry name" value="E_motif"/>
    <property type="match status" value="1"/>
</dbReference>
<accession>A0A843UUB4</accession>
<dbReference type="InterPro" id="IPR046960">
    <property type="entry name" value="PPR_At4g14850-like_plant"/>
</dbReference>
<comment type="caution">
    <text evidence="4">The sequence shown here is derived from an EMBL/GenBank/DDBJ whole genome shotgun (WGS) entry which is preliminary data.</text>
</comment>
<evidence type="ECO:0008006" key="6">
    <source>
        <dbReference type="Google" id="ProtNLM"/>
    </source>
</evidence>
<dbReference type="GO" id="GO:0009451">
    <property type="term" value="P:RNA modification"/>
    <property type="evidence" value="ECO:0007669"/>
    <property type="project" value="InterPro"/>
</dbReference>
<reference evidence="4" key="1">
    <citation type="submission" date="2017-07" db="EMBL/GenBank/DDBJ databases">
        <title>Taro Niue Genome Assembly and Annotation.</title>
        <authorList>
            <person name="Atibalentja N."/>
            <person name="Keating K."/>
            <person name="Fields C.J."/>
        </authorList>
    </citation>
    <scope>NUCLEOTIDE SEQUENCE</scope>
    <source>
        <strain evidence="4">Niue_2</strain>
        <tissue evidence="4">Leaf</tissue>
    </source>
</reference>
<dbReference type="Gene3D" id="1.25.40.10">
    <property type="entry name" value="Tetratricopeptide repeat domain"/>
    <property type="match status" value="4"/>
</dbReference>
<evidence type="ECO:0000256" key="1">
    <source>
        <dbReference type="ARBA" id="ARBA00022737"/>
    </source>
</evidence>
<gene>
    <name evidence="4" type="ORF">Taro_018585</name>
</gene>
<dbReference type="InterPro" id="IPR011990">
    <property type="entry name" value="TPR-like_helical_dom_sf"/>
</dbReference>
<evidence type="ECO:0000256" key="3">
    <source>
        <dbReference type="SAM" id="MobiDB-lite"/>
    </source>
</evidence>
<feature type="repeat" description="PPR" evidence="2">
    <location>
        <begin position="464"/>
        <end position="494"/>
    </location>
</feature>
<feature type="region of interest" description="Disordered" evidence="3">
    <location>
        <begin position="1"/>
        <end position="33"/>
    </location>
</feature>
<dbReference type="FunFam" id="1.25.40.10:FF:000090">
    <property type="entry name" value="Pentatricopeptide repeat-containing protein, chloroplastic"/>
    <property type="match status" value="1"/>
</dbReference>
<organism evidence="4 5">
    <name type="scientific">Colocasia esculenta</name>
    <name type="common">Wild taro</name>
    <name type="synonym">Arum esculentum</name>
    <dbReference type="NCBI Taxonomy" id="4460"/>
    <lineage>
        <taxon>Eukaryota</taxon>
        <taxon>Viridiplantae</taxon>
        <taxon>Streptophyta</taxon>
        <taxon>Embryophyta</taxon>
        <taxon>Tracheophyta</taxon>
        <taxon>Spermatophyta</taxon>
        <taxon>Magnoliopsida</taxon>
        <taxon>Liliopsida</taxon>
        <taxon>Araceae</taxon>
        <taxon>Aroideae</taxon>
        <taxon>Colocasieae</taxon>
        <taxon>Colocasia</taxon>
    </lineage>
</organism>
<dbReference type="InterPro" id="IPR046848">
    <property type="entry name" value="E_motif"/>
</dbReference>
<keyword evidence="1" id="KW-0677">Repeat</keyword>
<dbReference type="PROSITE" id="PS51375">
    <property type="entry name" value="PPR"/>
    <property type="match status" value="6"/>
</dbReference>
<dbReference type="PANTHER" id="PTHR47926">
    <property type="entry name" value="PENTATRICOPEPTIDE REPEAT-CONTAINING PROTEIN"/>
    <property type="match status" value="1"/>
</dbReference>